<evidence type="ECO:0000313" key="2">
    <source>
        <dbReference type="EMBL" id="KAL2334944.1"/>
    </source>
</evidence>
<proteinExistence type="predicted"/>
<accession>A0ABD1MGL2</accession>
<keyword evidence="3" id="KW-1185">Reference proteome</keyword>
<feature type="region of interest" description="Disordered" evidence="1">
    <location>
        <begin position="19"/>
        <end position="50"/>
    </location>
</feature>
<reference evidence="2 3" key="1">
    <citation type="submission" date="2024-08" db="EMBL/GenBank/DDBJ databases">
        <title>Insights into the chromosomal genome structure of Flemingia macrophylla.</title>
        <authorList>
            <person name="Ding Y."/>
            <person name="Zhao Y."/>
            <person name="Bi W."/>
            <person name="Wu M."/>
            <person name="Zhao G."/>
            <person name="Gong Y."/>
            <person name="Li W."/>
            <person name="Zhang P."/>
        </authorList>
    </citation>
    <scope>NUCLEOTIDE SEQUENCE [LARGE SCALE GENOMIC DNA]</scope>
    <source>
        <strain evidence="2">DYQJB</strain>
        <tissue evidence="2">Leaf</tissue>
    </source>
</reference>
<gene>
    <name evidence="2" type="ORF">Fmac_016157</name>
</gene>
<dbReference type="Proteomes" id="UP001603857">
    <property type="component" value="Unassembled WGS sequence"/>
</dbReference>
<evidence type="ECO:0000313" key="3">
    <source>
        <dbReference type="Proteomes" id="UP001603857"/>
    </source>
</evidence>
<dbReference type="EMBL" id="JBGMDY010000005">
    <property type="protein sequence ID" value="KAL2334944.1"/>
    <property type="molecule type" value="Genomic_DNA"/>
</dbReference>
<sequence>MSIIRCLNSHSIAKDTALSINNKRISSQTPEPTHKQKKQRADSENNKVYHFTPKSNKAIFKSINLP</sequence>
<dbReference type="AlphaFoldDB" id="A0ABD1MGL2"/>
<protein>
    <submittedName>
        <fullName evidence="2">Uncharacterized protein</fullName>
    </submittedName>
</protein>
<feature type="compositionally biased region" description="Polar residues" evidence="1">
    <location>
        <begin position="19"/>
        <end position="31"/>
    </location>
</feature>
<name>A0ABD1MGL2_9FABA</name>
<evidence type="ECO:0000256" key="1">
    <source>
        <dbReference type="SAM" id="MobiDB-lite"/>
    </source>
</evidence>
<comment type="caution">
    <text evidence="2">The sequence shown here is derived from an EMBL/GenBank/DDBJ whole genome shotgun (WGS) entry which is preliminary data.</text>
</comment>
<organism evidence="2 3">
    <name type="scientific">Flemingia macrophylla</name>
    <dbReference type="NCBI Taxonomy" id="520843"/>
    <lineage>
        <taxon>Eukaryota</taxon>
        <taxon>Viridiplantae</taxon>
        <taxon>Streptophyta</taxon>
        <taxon>Embryophyta</taxon>
        <taxon>Tracheophyta</taxon>
        <taxon>Spermatophyta</taxon>
        <taxon>Magnoliopsida</taxon>
        <taxon>eudicotyledons</taxon>
        <taxon>Gunneridae</taxon>
        <taxon>Pentapetalae</taxon>
        <taxon>rosids</taxon>
        <taxon>fabids</taxon>
        <taxon>Fabales</taxon>
        <taxon>Fabaceae</taxon>
        <taxon>Papilionoideae</taxon>
        <taxon>50 kb inversion clade</taxon>
        <taxon>NPAAA clade</taxon>
        <taxon>indigoferoid/millettioid clade</taxon>
        <taxon>Phaseoleae</taxon>
        <taxon>Flemingia</taxon>
    </lineage>
</organism>